<dbReference type="InterPro" id="IPR027417">
    <property type="entry name" value="P-loop_NTPase"/>
</dbReference>
<gene>
    <name evidence="1" type="ORF">CUJ83_13755</name>
</gene>
<dbReference type="Proteomes" id="UP001320159">
    <property type="component" value="Unassembled WGS sequence"/>
</dbReference>
<accession>A0AAP2REV3</accession>
<organism evidence="1 2">
    <name type="scientific">Methanooceanicella nereidis</name>
    <dbReference type="NCBI Taxonomy" id="2052831"/>
    <lineage>
        <taxon>Archaea</taxon>
        <taxon>Methanobacteriati</taxon>
        <taxon>Methanobacteriota</taxon>
        <taxon>Stenosarchaea group</taxon>
        <taxon>Methanomicrobia</taxon>
        <taxon>Methanocellales</taxon>
        <taxon>Methanocellaceae</taxon>
        <taxon>Methanooceanicella</taxon>
    </lineage>
</organism>
<name>A0AAP2REV3_9EURY</name>
<proteinExistence type="predicted"/>
<dbReference type="EMBL" id="PGCK01000013">
    <property type="protein sequence ID" value="MCD1296064.1"/>
    <property type="molecule type" value="Genomic_DNA"/>
</dbReference>
<dbReference type="SUPFAM" id="SSF52540">
    <property type="entry name" value="P-loop containing nucleoside triphosphate hydrolases"/>
    <property type="match status" value="1"/>
</dbReference>
<dbReference type="AlphaFoldDB" id="A0AAP2REV3"/>
<protein>
    <recommendedName>
        <fullName evidence="3">RecA-superfamily ATPase, KaiC/GvpD/RAD55 family</fullName>
    </recommendedName>
</protein>
<evidence type="ECO:0008006" key="3">
    <source>
        <dbReference type="Google" id="ProtNLM"/>
    </source>
</evidence>
<evidence type="ECO:0000313" key="1">
    <source>
        <dbReference type="EMBL" id="MCD1296064.1"/>
    </source>
</evidence>
<comment type="caution">
    <text evidence="1">The sequence shown here is derived from an EMBL/GenBank/DDBJ whole genome shotgun (WGS) entry which is preliminary data.</text>
</comment>
<keyword evidence="2" id="KW-1185">Reference proteome</keyword>
<reference evidence="1 2" key="1">
    <citation type="submission" date="2017-11" db="EMBL/GenBank/DDBJ databases">
        <title>Isolation and Characterization of Family Methanocellaceae Species from Potential Methane Hydrate Area Offshore Southwestern Taiwan.</title>
        <authorList>
            <person name="Zhang W.-L."/>
            <person name="Chen W.-C."/>
            <person name="Lai M.-C."/>
            <person name="Chen S.-C."/>
        </authorList>
    </citation>
    <scope>NUCLEOTIDE SEQUENCE [LARGE SCALE GENOMIC DNA]</scope>
    <source>
        <strain evidence="1 2">CWC-04</strain>
    </source>
</reference>
<dbReference type="Gene3D" id="3.40.50.300">
    <property type="entry name" value="P-loop containing nucleotide triphosphate hydrolases"/>
    <property type="match status" value="1"/>
</dbReference>
<sequence length="270" mass="30289">MDTIIKGGLPAGSFTLLLGEVGAGSQEFAYTSMLMLSQMKKERIALETDGKSNGVNLPDKICYISFTRTRDNILLDISALKVASVTDVESNLIFIDLSGEYFSRTQVPMSWTRDEMATLTDLKTANTNRTVFKAVIDTLEKYAPNNLVIIDSLTDLLRSAGSENLTWSDLVSLLKGIQRMSKQWNSVIYALLTADIFDASKEEEVSDCVDGVMVFKWDITGINQLQRTMYIKKFRGLMPYLEEDNVVRFETKVSASRAFEISNIREIIGR</sequence>
<evidence type="ECO:0000313" key="2">
    <source>
        <dbReference type="Proteomes" id="UP001320159"/>
    </source>
</evidence>